<protein>
    <recommendedName>
        <fullName evidence="12">Oberon PHD finger domain-containing protein</fullName>
    </recommendedName>
</protein>
<dbReference type="Pfam" id="PF07227">
    <property type="entry name" value="PHD_Oberon"/>
    <property type="match status" value="1"/>
</dbReference>
<evidence type="ECO:0000259" key="8">
    <source>
        <dbReference type="Pfam" id="PF23299"/>
    </source>
</evidence>
<dbReference type="EMBL" id="CP093350">
    <property type="protein sequence ID" value="WOH12820.1"/>
    <property type="molecule type" value="Genomic_DNA"/>
</dbReference>
<keyword evidence="4" id="KW-0862">Zinc</keyword>
<keyword evidence="11" id="KW-1185">Reference proteome</keyword>
<reference evidence="10" key="1">
    <citation type="journal article" date="2016" name="Nat. Genet.">
        <title>A high-quality carrot genome assembly provides new insights into carotenoid accumulation and asterid genome evolution.</title>
        <authorList>
            <person name="Iorizzo M."/>
            <person name="Ellison S."/>
            <person name="Senalik D."/>
            <person name="Zeng P."/>
            <person name="Satapoomin P."/>
            <person name="Huang J."/>
            <person name="Bowman M."/>
            <person name="Iovene M."/>
            <person name="Sanseverino W."/>
            <person name="Cavagnaro P."/>
            <person name="Yildiz M."/>
            <person name="Macko-Podgorni A."/>
            <person name="Moranska E."/>
            <person name="Grzebelus E."/>
            <person name="Grzebelus D."/>
            <person name="Ashrafi H."/>
            <person name="Zheng Z."/>
            <person name="Cheng S."/>
            <person name="Spooner D."/>
            <person name="Van Deynze A."/>
            <person name="Simon P."/>
        </authorList>
    </citation>
    <scope>NUCLEOTIDE SEQUENCE</scope>
    <source>
        <tissue evidence="10">Leaf</tissue>
    </source>
</reference>
<dbReference type="GO" id="GO:0005634">
    <property type="term" value="C:nucleus"/>
    <property type="evidence" value="ECO:0007669"/>
    <property type="project" value="UniProtKB-SubCell"/>
</dbReference>
<evidence type="ECO:0000313" key="11">
    <source>
        <dbReference type="Proteomes" id="UP000077755"/>
    </source>
</evidence>
<keyword evidence="3" id="KW-0863">Zinc-finger</keyword>
<feature type="coiled-coil region" evidence="6">
    <location>
        <begin position="349"/>
        <end position="407"/>
    </location>
</feature>
<dbReference type="Proteomes" id="UP000077755">
    <property type="component" value="Chromosome 8"/>
</dbReference>
<dbReference type="InterPro" id="IPR055508">
    <property type="entry name" value="DUF7081"/>
</dbReference>
<dbReference type="InterPro" id="IPR032881">
    <property type="entry name" value="Oberon-like_PHD"/>
</dbReference>
<dbReference type="Pfam" id="PF23299">
    <property type="entry name" value="DUF7081"/>
    <property type="match status" value="1"/>
</dbReference>
<evidence type="ECO:0000256" key="5">
    <source>
        <dbReference type="ARBA" id="ARBA00023242"/>
    </source>
</evidence>
<feature type="domain" description="DUF7615" evidence="9">
    <location>
        <begin position="320"/>
        <end position="425"/>
    </location>
</feature>
<proteinExistence type="predicted"/>
<evidence type="ECO:0000259" key="9">
    <source>
        <dbReference type="Pfam" id="PF24590"/>
    </source>
</evidence>
<evidence type="ECO:0000256" key="1">
    <source>
        <dbReference type="ARBA" id="ARBA00004123"/>
    </source>
</evidence>
<evidence type="ECO:0000256" key="2">
    <source>
        <dbReference type="ARBA" id="ARBA00022723"/>
    </source>
</evidence>
<gene>
    <name evidence="10" type="ORF">DCAR_0832329</name>
</gene>
<evidence type="ECO:0008006" key="12">
    <source>
        <dbReference type="Google" id="ProtNLM"/>
    </source>
</evidence>
<dbReference type="GO" id="GO:0008270">
    <property type="term" value="F:zinc ion binding"/>
    <property type="evidence" value="ECO:0007669"/>
    <property type="project" value="UniProtKB-KW"/>
</dbReference>
<dbReference type="InterPro" id="IPR056034">
    <property type="entry name" value="DUF7615"/>
</dbReference>
<dbReference type="PANTHER" id="PTHR33345:SF6">
    <property type="entry name" value="OS03G0747200 PROTEIN"/>
    <property type="match status" value="1"/>
</dbReference>
<evidence type="ECO:0000256" key="4">
    <source>
        <dbReference type="ARBA" id="ARBA00022833"/>
    </source>
</evidence>
<keyword evidence="6" id="KW-0175">Coiled coil</keyword>
<accession>A0AAF0XRU2</accession>
<reference evidence="10" key="2">
    <citation type="submission" date="2022-03" db="EMBL/GenBank/DDBJ databases">
        <title>Draft title - Genomic analysis of global carrot germplasm unveils the trajectory of domestication and the origin of high carotenoid orange carrot.</title>
        <authorList>
            <person name="Iorizzo M."/>
            <person name="Ellison S."/>
            <person name="Senalik D."/>
            <person name="Macko-Podgorni A."/>
            <person name="Grzebelus D."/>
            <person name="Bostan H."/>
            <person name="Rolling W."/>
            <person name="Curaba J."/>
            <person name="Simon P."/>
        </authorList>
    </citation>
    <scope>NUCLEOTIDE SEQUENCE</scope>
    <source>
        <tissue evidence="10">Leaf</tissue>
    </source>
</reference>
<dbReference type="AlphaFoldDB" id="A0AAF0XRU2"/>
<evidence type="ECO:0000259" key="7">
    <source>
        <dbReference type="Pfam" id="PF07227"/>
    </source>
</evidence>
<evidence type="ECO:0000313" key="10">
    <source>
        <dbReference type="EMBL" id="WOH12820.1"/>
    </source>
</evidence>
<keyword evidence="2" id="KW-0479">Metal-binding</keyword>
<name>A0AAF0XRU2_DAUCS</name>
<sequence length="430" mass="48695">MEMHKKERKGGLVDSTVNGFRLFPVSPHESGEGLPYAPADWPCPGDIWSWKVGKRIIASGGYFLDRHLFLPERLQTKPRGRGFVSKVSVEQYVREIFPGQDVKAFFELFSWRIPCKSPSDIKVFTHAFWLNTEDTCPESKHATISCKAGNKLCSSLTEPEKPPANNFCDICCTVPEFCRDCCCILCSKTVNPAYENHGFIRCESTVENGINCGHVAHLECGLKANMAGTVGGLDVEYYCRRCDTRTDLLPHVKKFIPICESISSLDDIKKILNLGVRVLHGSQRSAAKRLLHIFEIAMGKEHVDIRQGSPKKVSTDFDPEVESLKLEHKVEQTLQALKESQELEFKIAKERLQNQKNCIQNLYQQLGKEKSQIERHMAYVADPDVLLQLTESKVDQINKELHKLEDMKAVSEGFAKTSKEILKQYFGLEN</sequence>
<evidence type="ECO:0000256" key="3">
    <source>
        <dbReference type="ARBA" id="ARBA00022771"/>
    </source>
</evidence>
<dbReference type="Pfam" id="PF24590">
    <property type="entry name" value="DUF7615"/>
    <property type="match status" value="1"/>
</dbReference>
<feature type="domain" description="Oberon-like PHD finger" evidence="7">
    <location>
        <begin position="149"/>
        <end position="276"/>
    </location>
</feature>
<dbReference type="PANTHER" id="PTHR33345">
    <property type="entry name" value="ADAPTER PROTEIN, PUTATIVE-RELATED"/>
    <property type="match status" value="1"/>
</dbReference>
<feature type="domain" description="DUF7081" evidence="8">
    <location>
        <begin position="24"/>
        <end position="115"/>
    </location>
</feature>
<comment type="subcellular location">
    <subcellularLocation>
        <location evidence="1">Nucleus</location>
    </subcellularLocation>
</comment>
<keyword evidence="5" id="KW-0539">Nucleus</keyword>
<evidence type="ECO:0000256" key="6">
    <source>
        <dbReference type="SAM" id="Coils"/>
    </source>
</evidence>
<organism evidence="10 11">
    <name type="scientific">Daucus carota subsp. sativus</name>
    <name type="common">Carrot</name>
    <dbReference type="NCBI Taxonomy" id="79200"/>
    <lineage>
        <taxon>Eukaryota</taxon>
        <taxon>Viridiplantae</taxon>
        <taxon>Streptophyta</taxon>
        <taxon>Embryophyta</taxon>
        <taxon>Tracheophyta</taxon>
        <taxon>Spermatophyta</taxon>
        <taxon>Magnoliopsida</taxon>
        <taxon>eudicotyledons</taxon>
        <taxon>Gunneridae</taxon>
        <taxon>Pentapetalae</taxon>
        <taxon>asterids</taxon>
        <taxon>campanulids</taxon>
        <taxon>Apiales</taxon>
        <taxon>Apiaceae</taxon>
        <taxon>Apioideae</taxon>
        <taxon>Scandiceae</taxon>
        <taxon>Daucinae</taxon>
        <taxon>Daucus</taxon>
        <taxon>Daucus sect. Daucus</taxon>
    </lineage>
</organism>